<dbReference type="EMBL" id="KZ772839">
    <property type="protein sequence ID" value="PTQ28267.1"/>
    <property type="molecule type" value="Genomic_DNA"/>
</dbReference>
<feature type="compositionally biased region" description="Basic and acidic residues" evidence="1">
    <location>
        <begin position="90"/>
        <end position="103"/>
    </location>
</feature>
<evidence type="ECO:0000256" key="1">
    <source>
        <dbReference type="SAM" id="MobiDB-lite"/>
    </source>
</evidence>
<protein>
    <submittedName>
        <fullName evidence="2">Uncharacterized protein</fullName>
    </submittedName>
</protein>
<feature type="region of interest" description="Disordered" evidence="1">
    <location>
        <begin position="1"/>
        <end position="28"/>
    </location>
</feature>
<evidence type="ECO:0000313" key="3">
    <source>
        <dbReference type="Proteomes" id="UP000244005"/>
    </source>
</evidence>
<evidence type="ECO:0000313" key="2">
    <source>
        <dbReference type="EMBL" id="PTQ28267.1"/>
    </source>
</evidence>
<proteinExistence type="predicted"/>
<reference evidence="3" key="1">
    <citation type="journal article" date="2017" name="Cell">
        <title>Insights into land plant evolution garnered from the Marchantia polymorpha genome.</title>
        <authorList>
            <person name="Bowman J.L."/>
            <person name="Kohchi T."/>
            <person name="Yamato K.T."/>
            <person name="Jenkins J."/>
            <person name="Shu S."/>
            <person name="Ishizaki K."/>
            <person name="Yamaoka S."/>
            <person name="Nishihama R."/>
            <person name="Nakamura Y."/>
            <person name="Berger F."/>
            <person name="Adam C."/>
            <person name="Aki S.S."/>
            <person name="Althoff F."/>
            <person name="Araki T."/>
            <person name="Arteaga-Vazquez M.A."/>
            <person name="Balasubrmanian S."/>
            <person name="Barry K."/>
            <person name="Bauer D."/>
            <person name="Boehm C.R."/>
            <person name="Briginshaw L."/>
            <person name="Caballero-Perez J."/>
            <person name="Catarino B."/>
            <person name="Chen F."/>
            <person name="Chiyoda S."/>
            <person name="Chovatia M."/>
            <person name="Davies K.M."/>
            <person name="Delmans M."/>
            <person name="Demura T."/>
            <person name="Dierschke T."/>
            <person name="Dolan L."/>
            <person name="Dorantes-Acosta A.E."/>
            <person name="Eklund D.M."/>
            <person name="Florent S.N."/>
            <person name="Flores-Sandoval E."/>
            <person name="Fujiyama A."/>
            <person name="Fukuzawa H."/>
            <person name="Galik B."/>
            <person name="Grimanelli D."/>
            <person name="Grimwood J."/>
            <person name="Grossniklaus U."/>
            <person name="Hamada T."/>
            <person name="Haseloff J."/>
            <person name="Hetherington A.J."/>
            <person name="Higo A."/>
            <person name="Hirakawa Y."/>
            <person name="Hundley H.N."/>
            <person name="Ikeda Y."/>
            <person name="Inoue K."/>
            <person name="Inoue S.I."/>
            <person name="Ishida S."/>
            <person name="Jia Q."/>
            <person name="Kakita M."/>
            <person name="Kanazawa T."/>
            <person name="Kawai Y."/>
            <person name="Kawashima T."/>
            <person name="Kennedy M."/>
            <person name="Kinose K."/>
            <person name="Kinoshita T."/>
            <person name="Kohara Y."/>
            <person name="Koide E."/>
            <person name="Komatsu K."/>
            <person name="Kopischke S."/>
            <person name="Kubo M."/>
            <person name="Kyozuka J."/>
            <person name="Lagercrantz U."/>
            <person name="Lin S.S."/>
            <person name="Lindquist E."/>
            <person name="Lipzen A.M."/>
            <person name="Lu C.W."/>
            <person name="De Luna E."/>
            <person name="Martienssen R.A."/>
            <person name="Minamino N."/>
            <person name="Mizutani M."/>
            <person name="Mizutani M."/>
            <person name="Mochizuki N."/>
            <person name="Monte I."/>
            <person name="Mosher R."/>
            <person name="Nagasaki H."/>
            <person name="Nakagami H."/>
            <person name="Naramoto S."/>
            <person name="Nishitani K."/>
            <person name="Ohtani M."/>
            <person name="Okamoto T."/>
            <person name="Okumura M."/>
            <person name="Phillips J."/>
            <person name="Pollak B."/>
            <person name="Reinders A."/>
            <person name="Rovekamp M."/>
            <person name="Sano R."/>
            <person name="Sawa S."/>
            <person name="Schmid M.W."/>
            <person name="Shirakawa M."/>
            <person name="Solano R."/>
            <person name="Spunde A."/>
            <person name="Suetsugu N."/>
            <person name="Sugano S."/>
            <person name="Sugiyama A."/>
            <person name="Sun R."/>
            <person name="Suzuki Y."/>
            <person name="Takenaka M."/>
            <person name="Takezawa D."/>
            <person name="Tomogane H."/>
            <person name="Tsuzuki M."/>
            <person name="Ueda T."/>
            <person name="Umeda M."/>
            <person name="Ward J.M."/>
            <person name="Watanabe Y."/>
            <person name="Yazaki K."/>
            <person name="Yokoyama R."/>
            <person name="Yoshitake Y."/>
            <person name="Yotsui I."/>
            <person name="Zachgo S."/>
            <person name="Schmutz J."/>
        </authorList>
    </citation>
    <scope>NUCLEOTIDE SEQUENCE [LARGE SCALE GENOMIC DNA]</scope>
    <source>
        <strain evidence="3">Tak-1</strain>
    </source>
</reference>
<name>A0A2R6W341_MARPO</name>
<dbReference type="AlphaFoldDB" id="A0A2R6W341"/>
<keyword evidence="3" id="KW-1185">Reference proteome</keyword>
<feature type="compositionally biased region" description="Gly residues" evidence="1">
    <location>
        <begin position="15"/>
        <end position="24"/>
    </location>
</feature>
<sequence>MLSRRRFISPRRAGGRAGGRGVGPSSGDLCRMESVRARKAFSAEMRRYAPEDLPGAARGKCVESFRYICDGCGWLIFAANTEEIYGPPTRGREGGREGGRPDQ</sequence>
<dbReference type="Proteomes" id="UP000244005">
    <property type="component" value="Unassembled WGS sequence"/>
</dbReference>
<feature type="region of interest" description="Disordered" evidence="1">
    <location>
        <begin position="84"/>
        <end position="103"/>
    </location>
</feature>
<gene>
    <name evidence="2" type="ORF">MARPO_0169s0027</name>
</gene>
<accession>A0A2R6W341</accession>
<organism evidence="2 3">
    <name type="scientific">Marchantia polymorpha</name>
    <name type="common">Common liverwort</name>
    <name type="synonym">Marchantia aquatica</name>
    <dbReference type="NCBI Taxonomy" id="3197"/>
    <lineage>
        <taxon>Eukaryota</taxon>
        <taxon>Viridiplantae</taxon>
        <taxon>Streptophyta</taxon>
        <taxon>Embryophyta</taxon>
        <taxon>Marchantiophyta</taxon>
        <taxon>Marchantiopsida</taxon>
        <taxon>Marchantiidae</taxon>
        <taxon>Marchantiales</taxon>
        <taxon>Marchantiaceae</taxon>
        <taxon>Marchantia</taxon>
    </lineage>
</organism>